<organism evidence="1">
    <name type="scientific">Arundo donax</name>
    <name type="common">Giant reed</name>
    <name type="synonym">Donax arundinaceus</name>
    <dbReference type="NCBI Taxonomy" id="35708"/>
    <lineage>
        <taxon>Eukaryota</taxon>
        <taxon>Viridiplantae</taxon>
        <taxon>Streptophyta</taxon>
        <taxon>Embryophyta</taxon>
        <taxon>Tracheophyta</taxon>
        <taxon>Spermatophyta</taxon>
        <taxon>Magnoliopsida</taxon>
        <taxon>Liliopsida</taxon>
        <taxon>Poales</taxon>
        <taxon>Poaceae</taxon>
        <taxon>PACMAD clade</taxon>
        <taxon>Arundinoideae</taxon>
        <taxon>Arundineae</taxon>
        <taxon>Arundo</taxon>
    </lineage>
</organism>
<protein>
    <submittedName>
        <fullName evidence="1">Uncharacterized protein</fullName>
    </submittedName>
</protein>
<evidence type="ECO:0000313" key="1">
    <source>
        <dbReference type="EMBL" id="JAE17716.1"/>
    </source>
</evidence>
<reference evidence="1" key="1">
    <citation type="submission" date="2014-09" db="EMBL/GenBank/DDBJ databases">
        <authorList>
            <person name="Magalhaes I.L.F."/>
            <person name="Oliveira U."/>
            <person name="Santos F.R."/>
            <person name="Vidigal T.H.D.A."/>
            <person name="Brescovit A.D."/>
            <person name="Santos A.J."/>
        </authorList>
    </citation>
    <scope>NUCLEOTIDE SEQUENCE</scope>
    <source>
        <tissue evidence="1">Shoot tissue taken approximately 20 cm above the soil surface</tissue>
    </source>
</reference>
<sequence length="13" mass="1653">MFPFFFLFPSIFL</sequence>
<reference evidence="1" key="2">
    <citation type="journal article" date="2015" name="Data Brief">
        <title>Shoot transcriptome of the giant reed, Arundo donax.</title>
        <authorList>
            <person name="Barrero R.A."/>
            <person name="Guerrero F.D."/>
            <person name="Moolhuijzen P."/>
            <person name="Goolsby J.A."/>
            <person name="Tidwell J."/>
            <person name="Bellgard S.E."/>
            <person name="Bellgard M.I."/>
        </authorList>
    </citation>
    <scope>NUCLEOTIDE SEQUENCE</scope>
    <source>
        <tissue evidence="1">Shoot tissue taken approximately 20 cm above the soil surface</tissue>
    </source>
</reference>
<proteinExistence type="predicted"/>
<accession>A0A0A9G5A2</accession>
<name>A0A0A9G5A2_ARUDO</name>
<dbReference type="EMBL" id="GBRH01180180">
    <property type="protein sequence ID" value="JAE17716.1"/>
    <property type="molecule type" value="Transcribed_RNA"/>
</dbReference>